<keyword evidence="2" id="KW-1185">Reference proteome</keyword>
<sequence length="142" mass="15586">MSESLNSIPDASAPTGSANLVVDEDHGPCLYSEDHVGFLRHIGHLFEDALYTEQTERFMQELFVLWFRDWPEAPEHVERRKNSLRRAMLAVSHECTPDLTFIQQGITPHFTLIPSGNADAAMMSTAGATSSAASASNPAQNA</sequence>
<dbReference type="EMBL" id="JAUEPT010000015">
    <property type="protein sequence ID" value="KAK0445826.1"/>
    <property type="molecule type" value="Genomic_DNA"/>
</dbReference>
<gene>
    <name evidence="1" type="ORF">EV421DRAFT_1734471</name>
</gene>
<proteinExistence type="predicted"/>
<dbReference type="Proteomes" id="UP001175226">
    <property type="component" value="Unassembled WGS sequence"/>
</dbReference>
<reference evidence="1" key="1">
    <citation type="submission" date="2023-06" db="EMBL/GenBank/DDBJ databases">
        <authorList>
            <consortium name="Lawrence Berkeley National Laboratory"/>
            <person name="Ahrendt S."/>
            <person name="Sahu N."/>
            <person name="Indic B."/>
            <person name="Wong-Bajracharya J."/>
            <person name="Merenyi Z."/>
            <person name="Ke H.-M."/>
            <person name="Monk M."/>
            <person name="Kocsube S."/>
            <person name="Drula E."/>
            <person name="Lipzen A."/>
            <person name="Balint B."/>
            <person name="Henrissat B."/>
            <person name="Andreopoulos B."/>
            <person name="Martin F.M."/>
            <person name="Harder C.B."/>
            <person name="Rigling D."/>
            <person name="Ford K.L."/>
            <person name="Foster G.D."/>
            <person name="Pangilinan J."/>
            <person name="Papanicolaou A."/>
            <person name="Barry K."/>
            <person name="LaButti K."/>
            <person name="Viragh M."/>
            <person name="Koriabine M."/>
            <person name="Yan M."/>
            <person name="Riley R."/>
            <person name="Champramary S."/>
            <person name="Plett K.L."/>
            <person name="Tsai I.J."/>
            <person name="Slot J."/>
            <person name="Sipos G."/>
            <person name="Plett J."/>
            <person name="Nagy L.G."/>
            <person name="Grigoriev I.V."/>
        </authorList>
    </citation>
    <scope>NUCLEOTIDE SEQUENCE</scope>
    <source>
        <strain evidence="1">FPL87.14</strain>
    </source>
</reference>
<dbReference type="AlphaFoldDB" id="A0AA39JQ88"/>
<name>A0AA39JQ88_9AGAR</name>
<organism evidence="1 2">
    <name type="scientific">Armillaria borealis</name>
    <dbReference type="NCBI Taxonomy" id="47425"/>
    <lineage>
        <taxon>Eukaryota</taxon>
        <taxon>Fungi</taxon>
        <taxon>Dikarya</taxon>
        <taxon>Basidiomycota</taxon>
        <taxon>Agaricomycotina</taxon>
        <taxon>Agaricomycetes</taxon>
        <taxon>Agaricomycetidae</taxon>
        <taxon>Agaricales</taxon>
        <taxon>Marasmiineae</taxon>
        <taxon>Physalacriaceae</taxon>
        <taxon>Armillaria</taxon>
    </lineage>
</organism>
<evidence type="ECO:0000313" key="2">
    <source>
        <dbReference type="Proteomes" id="UP001175226"/>
    </source>
</evidence>
<comment type="caution">
    <text evidence="1">The sequence shown here is derived from an EMBL/GenBank/DDBJ whole genome shotgun (WGS) entry which is preliminary data.</text>
</comment>
<protein>
    <submittedName>
        <fullName evidence="1">Uncharacterized protein</fullName>
    </submittedName>
</protein>
<accession>A0AA39JQ88</accession>
<evidence type="ECO:0000313" key="1">
    <source>
        <dbReference type="EMBL" id="KAK0445826.1"/>
    </source>
</evidence>